<dbReference type="AlphaFoldDB" id="A0AAW2J4Z8"/>
<evidence type="ECO:0000313" key="1">
    <source>
        <dbReference type="EMBL" id="KAL0289621.1"/>
    </source>
</evidence>
<accession>A0AAW2J4Z8</accession>
<sequence>MDNTSFPKIMDLKNKGVPEPQLLRLKDWFSKFTVKHIKGENNLIPDFLSRPSGIHLISPAGTIPIFMASSSSSTSRSPLTFPPKFFHDLKNIREYALDHMFLYLARLLSETDIPQGRGCFRPDYPFLTILTLPGPGTGEAKPLPLYHQWRSLQKPLTGQKDEEQELARHLCFVNKIPFPAQRPRLVYTSLVIELWTKTPIVTPSQNLILKIHGIMEQINLESPAASFHHGRPSTSA</sequence>
<reference evidence="1" key="1">
    <citation type="submission" date="2020-06" db="EMBL/GenBank/DDBJ databases">
        <authorList>
            <person name="Li T."/>
            <person name="Hu X."/>
            <person name="Zhang T."/>
            <person name="Song X."/>
            <person name="Zhang H."/>
            <person name="Dai N."/>
            <person name="Sheng W."/>
            <person name="Hou X."/>
            <person name="Wei L."/>
        </authorList>
    </citation>
    <scope>NUCLEOTIDE SEQUENCE</scope>
    <source>
        <strain evidence="1">G02</strain>
        <tissue evidence="1">Leaf</tissue>
    </source>
</reference>
<proteinExistence type="predicted"/>
<protein>
    <submittedName>
        <fullName evidence="1">Polyprotein</fullName>
    </submittedName>
</protein>
<gene>
    <name evidence="1" type="ORF">Sradi_7069600</name>
</gene>
<dbReference type="EMBL" id="JACGWJ010000680">
    <property type="protein sequence ID" value="KAL0289621.1"/>
    <property type="molecule type" value="Genomic_DNA"/>
</dbReference>
<organism evidence="1">
    <name type="scientific">Sesamum radiatum</name>
    <name type="common">Black benniseed</name>
    <dbReference type="NCBI Taxonomy" id="300843"/>
    <lineage>
        <taxon>Eukaryota</taxon>
        <taxon>Viridiplantae</taxon>
        <taxon>Streptophyta</taxon>
        <taxon>Embryophyta</taxon>
        <taxon>Tracheophyta</taxon>
        <taxon>Spermatophyta</taxon>
        <taxon>Magnoliopsida</taxon>
        <taxon>eudicotyledons</taxon>
        <taxon>Gunneridae</taxon>
        <taxon>Pentapetalae</taxon>
        <taxon>asterids</taxon>
        <taxon>lamiids</taxon>
        <taxon>Lamiales</taxon>
        <taxon>Pedaliaceae</taxon>
        <taxon>Sesamum</taxon>
    </lineage>
</organism>
<name>A0AAW2J4Z8_SESRA</name>
<reference evidence="1" key="2">
    <citation type="journal article" date="2024" name="Plant">
        <title>Genomic evolution and insights into agronomic trait innovations of Sesamum species.</title>
        <authorList>
            <person name="Miao H."/>
            <person name="Wang L."/>
            <person name="Qu L."/>
            <person name="Liu H."/>
            <person name="Sun Y."/>
            <person name="Le M."/>
            <person name="Wang Q."/>
            <person name="Wei S."/>
            <person name="Zheng Y."/>
            <person name="Lin W."/>
            <person name="Duan Y."/>
            <person name="Cao H."/>
            <person name="Xiong S."/>
            <person name="Wang X."/>
            <person name="Wei L."/>
            <person name="Li C."/>
            <person name="Ma Q."/>
            <person name="Ju M."/>
            <person name="Zhao R."/>
            <person name="Li G."/>
            <person name="Mu C."/>
            <person name="Tian Q."/>
            <person name="Mei H."/>
            <person name="Zhang T."/>
            <person name="Gao T."/>
            <person name="Zhang H."/>
        </authorList>
    </citation>
    <scope>NUCLEOTIDE SEQUENCE</scope>
    <source>
        <strain evidence="1">G02</strain>
    </source>
</reference>
<comment type="caution">
    <text evidence="1">The sequence shown here is derived from an EMBL/GenBank/DDBJ whole genome shotgun (WGS) entry which is preliminary data.</text>
</comment>